<gene>
    <name evidence="1" type="ORF">ABWT76_004810</name>
</gene>
<dbReference type="RefSeq" id="WP_354635070.1">
    <property type="nucleotide sequence ID" value="NZ_CP159837.1"/>
</dbReference>
<dbReference type="AlphaFoldDB" id="A0AAU8JB99"/>
<organism evidence="1">
    <name type="scientific">Planktothricoides raciborskii GIHE-MW2</name>
    <dbReference type="NCBI Taxonomy" id="2792601"/>
    <lineage>
        <taxon>Bacteria</taxon>
        <taxon>Bacillati</taxon>
        <taxon>Cyanobacteriota</taxon>
        <taxon>Cyanophyceae</taxon>
        <taxon>Oscillatoriophycideae</taxon>
        <taxon>Oscillatoriales</taxon>
        <taxon>Oscillatoriaceae</taxon>
        <taxon>Planktothricoides</taxon>
    </lineage>
</organism>
<protein>
    <submittedName>
        <fullName evidence="1">Uncharacterized protein</fullName>
    </submittedName>
</protein>
<dbReference type="EMBL" id="CP159837">
    <property type="protein sequence ID" value="XCM36077.1"/>
    <property type="molecule type" value="Genomic_DNA"/>
</dbReference>
<sequence length="50" mass="5424">MNSRSLKGVLTVDIIRCQPELIHPLPTMLDSSIAKHPLPSTRNLVSGVTS</sequence>
<reference evidence="1" key="1">
    <citation type="submission" date="2024-07" db="EMBL/GenBank/DDBJ databases">
        <authorList>
            <person name="Kim Y.J."/>
            <person name="Jeong J.Y."/>
        </authorList>
    </citation>
    <scope>NUCLEOTIDE SEQUENCE</scope>
    <source>
        <strain evidence="1">GIHE-MW2</strain>
    </source>
</reference>
<name>A0AAU8JB99_9CYAN</name>
<evidence type="ECO:0000313" key="1">
    <source>
        <dbReference type="EMBL" id="XCM36077.1"/>
    </source>
</evidence>
<proteinExistence type="predicted"/>
<accession>A0AAU8JB99</accession>